<dbReference type="Proteomes" id="UP000016743">
    <property type="component" value="Chromosome"/>
</dbReference>
<evidence type="ECO:0000313" key="2">
    <source>
        <dbReference type="EMBL" id="AGW42539.1"/>
    </source>
</evidence>
<evidence type="ECO:0000313" key="3">
    <source>
        <dbReference type="Proteomes" id="UP000016743"/>
    </source>
</evidence>
<keyword evidence="3" id="KW-1185">Reference proteome</keyword>
<name>U3PAI2_LEIXC</name>
<proteinExistence type="predicted"/>
<protein>
    <recommendedName>
        <fullName evidence="1">HTH cro/C1-type domain-containing protein</fullName>
    </recommendedName>
</protein>
<dbReference type="HOGENOM" id="CLU_2935953_0_0_11"/>
<organism evidence="2 3">
    <name type="scientific">Leifsonia xyli subsp. cynodontis DSM 46306</name>
    <dbReference type="NCBI Taxonomy" id="1389489"/>
    <lineage>
        <taxon>Bacteria</taxon>
        <taxon>Bacillati</taxon>
        <taxon>Actinomycetota</taxon>
        <taxon>Actinomycetes</taxon>
        <taxon>Micrococcales</taxon>
        <taxon>Microbacteriaceae</taxon>
        <taxon>Leifsonia</taxon>
    </lineage>
</organism>
<dbReference type="PATRIC" id="fig|1389489.3.peg.2520"/>
<evidence type="ECO:0000259" key="1">
    <source>
        <dbReference type="Pfam" id="PF13443"/>
    </source>
</evidence>
<dbReference type="EMBL" id="CP006734">
    <property type="protein sequence ID" value="AGW42539.1"/>
    <property type="molecule type" value="Genomic_DNA"/>
</dbReference>
<accession>U3PAI2</accession>
<dbReference type="KEGG" id="lxy:O159_26290"/>
<dbReference type="InterPro" id="IPR001387">
    <property type="entry name" value="Cro/C1-type_HTH"/>
</dbReference>
<sequence length="60" mass="6550">MSRATAYRRLNGSDALDADEIEKIATALGMKEADLLESADFGRRIAERATGEHARTERAA</sequence>
<dbReference type="AlphaFoldDB" id="U3PAI2"/>
<dbReference type="STRING" id="1389489.O159_26290"/>
<gene>
    <name evidence="2" type="ORF">O159_26290</name>
</gene>
<feature type="domain" description="HTH cro/C1-type" evidence="1">
    <location>
        <begin position="2"/>
        <end position="37"/>
    </location>
</feature>
<dbReference type="Pfam" id="PF13443">
    <property type="entry name" value="HTH_26"/>
    <property type="match status" value="1"/>
</dbReference>
<reference evidence="2 3" key="1">
    <citation type="journal article" date="2013" name="Genome Announc.">
        <title>Complete Genome Sequence of Leifsonia xyli subsp. cynodontis Strain DSM46306, a Gram-Positive Bacterial Pathogen of Grasses.</title>
        <authorList>
            <person name="Monteiro-Vitorello C.B."/>
            <person name="Zerillo M.M."/>
            <person name="Van Sluys M.A."/>
            <person name="Camargo L.E."/>
            <person name="Kitajima J.P."/>
        </authorList>
    </citation>
    <scope>NUCLEOTIDE SEQUENCE [LARGE SCALE GENOMIC DNA]</scope>
    <source>
        <strain evidence="2 3">DSM 46306</strain>
    </source>
</reference>